<organism evidence="4 5">
    <name type="scientific">Methylocystis bryophila</name>
    <dbReference type="NCBI Taxonomy" id="655015"/>
    <lineage>
        <taxon>Bacteria</taxon>
        <taxon>Pseudomonadati</taxon>
        <taxon>Pseudomonadota</taxon>
        <taxon>Alphaproteobacteria</taxon>
        <taxon>Hyphomicrobiales</taxon>
        <taxon>Methylocystaceae</taxon>
        <taxon>Methylocystis</taxon>
    </lineage>
</organism>
<feature type="chain" id="PRO_5012461757" description="Secreted protein" evidence="3">
    <location>
        <begin position="20"/>
        <end position="120"/>
    </location>
</feature>
<dbReference type="KEGG" id="mbry:B1812_18670"/>
<evidence type="ECO:0000256" key="2">
    <source>
        <dbReference type="SAM" id="Phobius"/>
    </source>
</evidence>
<feature type="signal peptide" evidence="3">
    <location>
        <begin position="1"/>
        <end position="19"/>
    </location>
</feature>
<keyword evidence="2" id="KW-0472">Membrane</keyword>
<accession>A0A1W6MYX4</accession>
<keyword evidence="3" id="KW-0732">Signal</keyword>
<feature type="transmembrane region" description="Helical" evidence="2">
    <location>
        <begin position="65"/>
        <end position="88"/>
    </location>
</feature>
<evidence type="ECO:0000256" key="3">
    <source>
        <dbReference type="SAM" id="SignalP"/>
    </source>
</evidence>
<sequence length="120" mass="13107">MAFRRASLFFILLSISSLASWRSKRQTAPLAPKAARTSNVPCASRAEASVRCLSSLTKCAKPCALPSRFCFCFWFCSFFVFCFVLVAVQADEPDAPLGAAPRRNAEDVACRDPPLDPARG</sequence>
<evidence type="ECO:0000313" key="4">
    <source>
        <dbReference type="EMBL" id="ARN82778.1"/>
    </source>
</evidence>
<evidence type="ECO:0000256" key="1">
    <source>
        <dbReference type="SAM" id="MobiDB-lite"/>
    </source>
</evidence>
<keyword evidence="5" id="KW-1185">Reference proteome</keyword>
<feature type="region of interest" description="Disordered" evidence="1">
    <location>
        <begin position="97"/>
        <end position="120"/>
    </location>
</feature>
<dbReference type="AlphaFoldDB" id="A0A1W6MYX4"/>
<reference evidence="4 5" key="1">
    <citation type="submission" date="2017-02" db="EMBL/GenBank/DDBJ databases">
        <authorList>
            <person name="Peterson S.W."/>
        </authorList>
    </citation>
    <scope>NUCLEOTIDE SEQUENCE [LARGE SCALE GENOMIC DNA]</scope>
    <source>
        <strain evidence="4 5">S285</strain>
    </source>
</reference>
<name>A0A1W6MYX4_9HYPH</name>
<dbReference type="EMBL" id="CP019948">
    <property type="protein sequence ID" value="ARN82778.1"/>
    <property type="molecule type" value="Genomic_DNA"/>
</dbReference>
<evidence type="ECO:0000313" key="5">
    <source>
        <dbReference type="Proteomes" id="UP000193978"/>
    </source>
</evidence>
<keyword evidence="2" id="KW-1133">Transmembrane helix</keyword>
<evidence type="ECO:0008006" key="6">
    <source>
        <dbReference type="Google" id="ProtNLM"/>
    </source>
</evidence>
<feature type="compositionally biased region" description="Basic and acidic residues" evidence="1">
    <location>
        <begin position="103"/>
        <end position="120"/>
    </location>
</feature>
<gene>
    <name evidence="4" type="ORF">B1812_18670</name>
</gene>
<keyword evidence="2" id="KW-0812">Transmembrane</keyword>
<proteinExistence type="predicted"/>
<protein>
    <recommendedName>
        <fullName evidence="6">Secreted protein</fullName>
    </recommendedName>
</protein>
<dbReference type="Proteomes" id="UP000193978">
    <property type="component" value="Chromosome"/>
</dbReference>